<evidence type="ECO:0000256" key="6">
    <source>
        <dbReference type="ARBA" id="ARBA00022519"/>
    </source>
</evidence>
<keyword evidence="11" id="KW-0677">Repeat</keyword>
<dbReference type="InterPro" id="IPR050597">
    <property type="entry name" value="Cytochrome_c_Oxidase_Subunit"/>
</dbReference>
<dbReference type="PRINTS" id="PR00605">
    <property type="entry name" value="CYTCHROMECIC"/>
</dbReference>
<dbReference type="PIRSF" id="PIRSF000006">
    <property type="entry name" value="Cbb3-Cox_fixP"/>
    <property type="match status" value="1"/>
</dbReference>
<evidence type="ECO:0000256" key="12">
    <source>
        <dbReference type="ARBA" id="ARBA00022781"/>
    </source>
</evidence>
<keyword evidence="10 19" id="KW-0479">Metal-binding</keyword>
<keyword evidence="17 19" id="KW-0406">Ion transport</keyword>
<keyword evidence="13 19" id="KW-0249">Electron transport</keyword>
<evidence type="ECO:0000256" key="18">
    <source>
        <dbReference type="ARBA" id="ARBA00023136"/>
    </source>
</evidence>
<organism evidence="24 25">
    <name type="scientific">Thiohalobacter thiocyanaticus</name>
    <dbReference type="NCBI Taxonomy" id="585455"/>
    <lineage>
        <taxon>Bacteria</taxon>
        <taxon>Pseudomonadati</taxon>
        <taxon>Pseudomonadota</taxon>
        <taxon>Gammaproteobacteria</taxon>
        <taxon>Thiohalobacterales</taxon>
        <taxon>Thiohalobacteraceae</taxon>
        <taxon>Thiohalobacter</taxon>
    </lineage>
</organism>
<comment type="caution">
    <text evidence="24">The sequence shown here is derived from an EMBL/GenBank/DDBJ whole genome shotgun (WGS) entry which is preliminary data.</text>
</comment>
<comment type="pathway">
    <text evidence="2 19">Energy metabolism; oxidative phosphorylation.</text>
</comment>
<evidence type="ECO:0000256" key="3">
    <source>
        <dbReference type="ARBA" id="ARBA00006113"/>
    </source>
</evidence>
<evidence type="ECO:0000256" key="15">
    <source>
        <dbReference type="ARBA" id="ARBA00023002"/>
    </source>
</evidence>
<comment type="similarity">
    <text evidence="3 19">Belongs to the CcoP / FixP family.</text>
</comment>
<keyword evidence="8 19" id="KW-0679">Respiratory chain</keyword>
<evidence type="ECO:0000256" key="20">
    <source>
        <dbReference type="PIRSR" id="PIRSR000006-1"/>
    </source>
</evidence>
<comment type="subunit">
    <text evidence="19">Component of the cbb3-type cytochrome c oxidase.</text>
</comment>
<keyword evidence="14 22" id="KW-1133">Transmembrane helix</keyword>
<evidence type="ECO:0000256" key="16">
    <source>
        <dbReference type="ARBA" id="ARBA00023004"/>
    </source>
</evidence>
<dbReference type="PANTHER" id="PTHR33751">
    <property type="entry name" value="CBB3-TYPE CYTOCHROME C OXIDASE SUBUNIT FIXP"/>
    <property type="match status" value="1"/>
</dbReference>
<evidence type="ECO:0000313" key="24">
    <source>
        <dbReference type="EMBL" id="RRQ22121.1"/>
    </source>
</evidence>
<dbReference type="Pfam" id="PF14715">
    <property type="entry name" value="FixP_N"/>
    <property type="match status" value="1"/>
</dbReference>
<evidence type="ECO:0000256" key="17">
    <source>
        <dbReference type="ARBA" id="ARBA00023065"/>
    </source>
</evidence>
<feature type="binding site" description="covalent" evidence="21">
    <location>
        <position position="137"/>
    </location>
    <ligand>
        <name>heme c</name>
        <dbReference type="ChEBI" id="CHEBI:61717"/>
        <label>1</label>
    </ligand>
</feature>
<comment type="cofactor">
    <cofactor evidence="19 21">
        <name>heme c</name>
        <dbReference type="ChEBI" id="CHEBI:61717"/>
    </cofactor>
    <text evidence="19 21">Binds 2 heme C groups per subunit.</text>
</comment>
<evidence type="ECO:0000256" key="22">
    <source>
        <dbReference type="SAM" id="Phobius"/>
    </source>
</evidence>
<dbReference type="GO" id="GO:1902600">
    <property type="term" value="P:proton transmembrane transport"/>
    <property type="evidence" value="ECO:0007669"/>
    <property type="project" value="UniProtKB-KW"/>
</dbReference>
<keyword evidence="15 19" id="KW-0560">Oxidoreductase</keyword>
<name>A0A426QK51_9GAMM</name>
<keyword evidence="9 22" id="KW-0812">Transmembrane</keyword>
<dbReference type="GO" id="GO:0005886">
    <property type="term" value="C:plasma membrane"/>
    <property type="evidence" value="ECO:0007669"/>
    <property type="project" value="UniProtKB-SubCell"/>
</dbReference>
<feature type="binding site" description="axial binding residue" evidence="20">
    <location>
        <position position="231"/>
    </location>
    <ligand>
        <name>heme c</name>
        <dbReference type="ChEBI" id="CHEBI:61717"/>
        <label>2</label>
    </ligand>
    <ligandPart>
        <name>Fe</name>
        <dbReference type="ChEBI" id="CHEBI:18248"/>
    </ligandPart>
</feature>
<evidence type="ECO:0000256" key="11">
    <source>
        <dbReference type="ARBA" id="ARBA00022737"/>
    </source>
</evidence>
<evidence type="ECO:0000256" key="10">
    <source>
        <dbReference type="ARBA" id="ARBA00022723"/>
    </source>
</evidence>
<comment type="subcellular location">
    <subcellularLocation>
        <location evidence="1 19">Cell inner membrane</location>
    </subcellularLocation>
</comment>
<feature type="domain" description="Cytochrome c" evidence="23">
    <location>
        <begin position="211"/>
        <end position="304"/>
    </location>
</feature>
<dbReference type="GO" id="GO:0005506">
    <property type="term" value="F:iron ion binding"/>
    <property type="evidence" value="ECO:0007669"/>
    <property type="project" value="InterPro"/>
</dbReference>
<feature type="binding site" description="covalent" evidence="21">
    <location>
        <position position="230"/>
    </location>
    <ligand>
        <name>heme c</name>
        <dbReference type="ChEBI" id="CHEBI:61717"/>
        <label>2</label>
    </ligand>
</feature>
<dbReference type="PANTHER" id="PTHR33751:SF1">
    <property type="entry name" value="CBB3-TYPE CYTOCHROME C OXIDASE SUBUNIT FIXP"/>
    <property type="match status" value="1"/>
</dbReference>
<feature type="transmembrane region" description="Helical" evidence="22">
    <location>
        <begin position="32"/>
        <end position="54"/>
    </location>
</feature>
<keyword evidence="16 19" id="KW-0408">Iron</keyword>
<accession>A0A426QK51</accession>
<evidence type="ECO:0000256" key="4">
    <source>
        <dbReference type="ARBA" id="ARBA00022448"/>
    </source>
</evidence>
<dbReference type="GO" id="GO:0020037">
    <property type="term" value="F:heme binding"/>
    <property type="evidence" value="ECO:0007669"/>
    <property type="project" value="InterPro"/>
</dbReference>
<evidence type="ECO:0000256" key="2">
    <source>
        <dbReference type="ARBA" id="ARBA00004673"/>
    </source>
</evidence>
<dbReference type="InterPro" id="IPR009056">
    <property type="entry name" value="Cyt_c-like_dom"/>
</dbReference>
<evidence type="ECO:0000256" key="9">
    <source>
        <dbReference type="ARBA" id="ARBA00022692"/>
    </source>
</evidence>
<evidence type="ECO:0000256" key="21">
    <source>
        <dbReference type="PIRSR" id="PIRSR000006-2"/>
    </source>
</evidence>
<dbReference type="AlphaFoldDB" id="A0A426QK51"/>
<dbReference type="OrthoDB" id="9811281at2"/>
<feature type="binding site" description="axial binding residue" evidence="20">
    <location>
        <position position="141"/>
    </location>
    <ligand>
        <name>heme c</name>
        <dbReference type="ChEBI" id="CHEBI:61717"/>
        <label>1</label>
    </ligand>
    <ligandPart>
        <name>Fe</name>
        <dbReference type="ChEBI" id="CHEBI:18248"/>
    </ligandPart>
</feature>
<keyword evidence="5 19" id="KW-1003">Cell membrane</keyword>
<dbReference type="InterPro" id="IPR008168">
    <property type="entry name" value="Cyt_C_IC"/>
</dbReference>
<evidence type="ECO:0000256" key="7">
    <source>
        <dbReference type="ARBA" id="ARBA00022617"/>
    </source>
</evidence>
<comment type="function">
    <text evidence="19">C-type cytochrome. Part of the cbb3-type cytochrome c oxidase complex.</text>
</comment>
<dbReference type="GO" id="GO:0016491">
    <property type="term" value="F:oxidoreductase activity"/>
    <property type="evidence" value="ECO:0007669"/>
    <property type="project" value="UniProtKB-KW"/>
</dbReference>
<feature type="binding site" description="axial binding residue" evidence="20">
    <location>
        <position position="181"/>
    </location>
    <ligand>
        <name>heme c</name>
        <dbReference type="ChEBI" id="CHEBI:61717"/>
        <label>2</label>
    </ligand>
    <ligandPart>
        <name>Fe</name>
        <dbReference type="ChEBI" id="CHEBI:18248"/>
    </ligandPart>
</feature>
<gene>
    <name evidence="24" type="primary">ccoP</name>
    <name evidence="24" type="ORF">D6C00_09275</name>
</gene>
<dbReference type="Proteomes" id="UP000287798">
    <property type="component" value="Unassembled WGS sequence"/>
</dbReference>
<dbReference type="NCBIfam" id="TIGR00782">
    <property type="entry name" value="ccoP"/>
    <property type="match status" value="1"/>
</dbReference>
<evidence type="ECO:0000256" key="14">
    <source>
        <dbReference type="ARBA" id="ARBA00022989"/>
    </source>
</evidence>
<dbReference type="UniPathway" id="UPA00705"/>
<dbReference type="RefSeq" id="WP_125181461.1">
    <property type="nucleotide sequence ID" value="NZ_QZMU01000001.1"/>
</dbReference>
<keyword evidence="18 19" id="KW-0472">Membrane</keyword>
<evidence type="ECO:0000259" key="23">
    <source>
        <dbReference type="PROSITE" id="PS51007"/>
    </source>
</evidence>
<dbReference type="Pfam" id="PF13442">
    <property type="entry name" value="Cytochrome_CBB3"/>
    <property type="match status" value="2"/>
</dbReference>
<dbReference type="Gene3D" id="6.10.280.130">
    <property type="match status" value="1"/>
</dbReference>
<dbReference type="Gene3D" id="1.10.760.10">
    <property type="entry name" value="Cytochrome c-like domain"/>
    <property type="match status" value="2"/>
</dbReference>
<evidence type="ECO:0000256" key="1">
    <source>
        <dbReference type="ARBA" id="ARBA00004533"/>
    </source>
</evidence>
<feature type="binding site" description="covalent" evidence="21">
    <location>
        <position position="140"/>
    </location>
    <ligand>
        <name>heme c</name>
        <dbReference type="ChEBI" id="CHEBI:61717"/>
        <label>1</label>
    </ligand>
</feature>
<proteinExistence type="inferred from homology"/>
<dbReference type="InterPro" id="IPR038414">
    <property type="entry name" value="CcoP_N_sf"/>
</dbReference>
<reference evidence="24 25" key="1">
    <citation type="journal article" date="2010" name="Int. J. Syst. Evol. Microbiol.">
        <title>Thiohalobacter thiocyanaticus gen. nov., sp. nov., a moderately halophilic, sulfur-oxidizing gammaproteobacterium from hypersaline lakes, that utilizes thiocyanate.</title>
        <authorList>
            <person name="Sorokin D.Y."/>
            <person name="Kovaleva O.L."/>
            <person name="Tourova T.P."/>
            <person name="Muyzer G."/>
        </authorList>
    </citation>
    <scope>NUCLEOTIDE SEQUENCE [LARGE SCALE GENOMIC DNA]</scope>
    <source>
        <strain evidence="24 25">Hrh1</strain>
    </source>
</reference>
<evidence type="ECO:0000256" key="13">
    <source>
        <dbReference type="ARBA" id="ARBA00022982"/>
    </source>
</evidence>
<feature type="binding site" description="axial binding residue" evidence="20">
    <location>
        <position position="281"/>
    </location>
    <ligand>
        <name>heme c</name>
        <dbReference type="ChEBI" id="CHEBI:61717"/>
        <label>1</label>
    </ligand>
    <ligandPart>
        <name>Fe</name>
        <dbReference type="ChEBI" id="CHEBI:18248"/>
    </ligandPart>
</feature>
<dbReference type="InterPro" id="IPR004678">
    <property type="entry name" value="Cyt_c_oxidase_cbb3_su3"/>
</dbReference>
<keyword evidence="6 19" id="KW-0997">Cell inner membrane</keyword>
<keyword evidence="12 19" id="KW-0375">Hydrogen ion transport</keyword>
<sequence length="307" mass="33836">MSEANKQQGAVQTTGHSWDGDLQEFNNPLPTWWLWGFYLTVVFAVIYWVIYPAWPVGETYTRGVANTITYTVDGEERTTHWNTRALLMKEMQSGKSAQKMQAYMEQVAAASYEDILADEEMLAFTRAVAKGMFGDNCAACHGSGGAGVMGLFPNLVDDAWLWGGTVEQIEQTLTEGRHGFMPAFGRSLDDGQINAVAHYVLSLSDHEVDDDMAQRGMQIFNGREGGCFYCHTSEGTGLESQGAANLTDSIWTVADVPGQDSLDGKLNEVKRVVENGIERVMPAWEGRLSDNEIKLLTVYVHELGGGQ</sequence>
<evidence type="ECO:0000313" key="25">
    <source>
        <dbReference type="Proteomes" id="UP000287798"/>
    </source>
</evidence>
<evidence type="ECO:0000256" key="5">
    <source>
        <dbReference type="ARBA" id="ARBA00022475"/>
    </source>
</evidence>
<dbReference type="InterPro" id="IPR032858">
    <property type="entry name" value="CcoP_N"/>
</dbReference>
<dbReference type="GO" id="GO:0009055">
    <property type="term" value="F:electron transfer activity"/>
    <property type="evidence" value="ECO:0007669"/>
    <property type="project" value="InterPro"/>
</dbReference>
<keyword evidence="25" id="KW-1185">Reference proteome</keyword>
<evidence type="ECO:0000256" key="8">
    <source>
        <dbReference type="ARBA" id="ARBA00022660"/>
    </source>
</evidence>
<dbReference type="InterPro" id="IPR036909">
    <property type="entry name" value="Cyt_c-like_dom_sf"/>
</dbReference>
<dbReference type="GO" id="GO:0006119">
    <property type="term" value="P:oxidative phosphorylation"/>
    <property type="evidence" value="ECO:0007669"/>
    <property type="project" value="UniProtKB-UniPathway"/>
</dbReference>
<keyword evidence="4 19" id="KW-0813">Transport</keyword>
<feature type="domain" description="Cytochrome c" evidence="23">
    <location>
        <begin position="113"/>
        <end position="204"/>
    </location>
</feature>
<dbReference type="PROSITE" id="PS51007">
    <property type="entry name" value="CYTC"/>
    <property type="match status" value="2"/>
</dbReference>
<protein>
    <recommendedName>
        <fullName evidence="19">Cbb3-type cytochrome c oxidase subunit</fullName>
    </recommendedName>
</protein>
<dbReference type="EMBL" id="QZMU01000001">
    <property type="protein sequence ID" value="RRQ22121.1"/>
    <property type="molecule type" value="Genomic_DNA"/>
</dbReference>
<keyword evidence="7 19" id="KW-0349">Heme</keyword>
<feature type="binding site" description="covalent" evidence="21">
    <location>
        <position position="227"/>
    </location>
    <ligand>
        <name>heme c</name>
        <dbReference type="ChEBI" id="CHEBI:61717"/>
        <label>2</label>
    </ligand>
</feature>
<dbReference type="SUPFAM" id="SSF46626">
    <property type="entry name" value="Cytochrome c"/>
    <property type="match status" value="2"/>
</dbReference>
<evidence type="ECO:0000256" key="19">
    <source>
        <dbReference type="PIRNR" id="PIRNR000006"/>
    </source>
</evidence>